<evidence type="ECO:0000256" key="13">
    <source>
        <dbReference type="SAM" id="MobiDB-lite"/>
    </source>
</evidence>
<reference evidence="14" key="1">
    <citation type="journal article" date="2020" name="Cell">
        <title>Large-Scale Comparative Analyses of Tick Genomes Elucidate Their Genetic Diversity and Vector Capacities.</title>
        <authorList>
            <consortium name="Tick Genome and Microbiome Consortium (TIGMIC)"/>
            <person name="Jia N."/>
            <person name="Wang J."/>
            <person name="Shi W."/>
            <person name="Du L."/>
            <person name="Sun Y."/>
            <person name="Zhan W."/>
            <person name="Jiang J.F."/>
            <person name="Wang Q."/>
            <person name="Zhang B."/>
            <person name="Ji P."/>
            <person name="Bell-Sakyi L."/>
            <person name="Cui X.M."/>
            <person name="Yuan T.T."/>
            <person name="Jiang B.G."/>
            <person name="Yang W.F."/>
            <person name="Lam T.T."/>
            <person name="Chang Q.C."/>
            <person name="Ding S.J."/>
            <person name="Wang X.J."/>
            <person name="Zhu J.G."/>
            <person name="Ruan X.D."/>
            <person name="Zhao L."/>
            <person name="Wei J.T."/>
            <person name="Ye R.Z."/>
            <person name="Que T.C."/>
            <person name="Du C.H."/>
            <person name="Zhou Y.H."/>
            <person name="Cheng J.X."/>
            <person name="Dai P.F."/>
            <person name="Guo W.B."/>
            <person name="Han X.H."/>
            <person name="Huang E.J."/>
            <person name="Li L.F."/>
            <person name="Wei W."/>
            <person name="Gao Y.C."/>
            <person name="Liu J.Z."/>
            <person name="Shao H.Z."/>
            <person name="Wang X."/>
            <person name="Wang C.C."/>
            <person name="Yang T.C."/>
            <person name="Huo Q.B."/>
            <person name="Li W."/>
            <person name="Chen H.Y."/>
            <person name="Chen S.E."/>
            <person name="Zhou L.G."/>
            <person name="Ni X.B."/>
            <person name="Tian J.H."/>
            <person name="Sheng Y."/>
            <person name="Liu T."/>
            <person name="Pan Y.S."/>
            <person name="Xia L.Y."/>
            <person name="Li J."/>
            <person name="Zhao F."/>
            <person name="Cao W.C."/>
        </authorList>
    </citation>
    <scope>NUCLEOTIDE SEQUENCE</scope>
    <source>
        <strain evidence="14">Rmic-2018</strain>
    </source>
</reference>
<evidence type="ECO:0000256" key="8">
    <source>
        <dbReference type="ARBA" id="ARBA00023004"/>
    </source>
</evidence>
<comment type="cofactor">
    <cofactor evidence="12">
        <name>Fe(2+)</name>
        <dbReference type="ChEBI" id="CHEBI:29033"/>
    </cofactor>
    <text evidence="12">Binds 1 Fe(2+) ion per subunit.</text>
</comment>
<keyword evidence="3" id="KW-0678">Repressor</keyword>
<dbReference type="InterPro" id="IPR039994">
    <property type="entry name" value="NO66-like"/>
</dbReference>
<evidence type="ECO:0000256" key="6">
    <source>
        <dbReference type="ARBA" id="ARBA00022964"/>
    </source>
</evidence>
<dbReference type="GO" id="GO:0140680">
    <property type="term" value="F:histone H3K36me/H3K36me2 demethylase activity"/>
    <property type="evidence" value="ECO:0007669"/>
    <property type="project" value="UniProtKB-EC"/>
</dbReference>
<keyword evidence="9 12" id="KW-0805">Transcription regulation</keyword>
<dbReference type="GO" id="GO:0005730">
    <property type="term" value="C:nucleolus"/>
    <property type="evidence" value="ECO:0007669"/>
    <property type="project" value="TreeGrafter"/>
</dbReference>
<dbReference type="FunFam" id="1.10.10.1500:FF:000001">
    <property type="entry name" value="ribosomal oxygenase 1 isoform X1"/>
    <property type="match status" value="1"/>
</dbReference>
<feature type="compositionally biased region" description="Basic residues" evidence="13">
    <location>
        <begin position="12"/>
        <end position="25"/>
    </location>
</feature>
<evidence type="ECO:0000256" key="3">
    <source>
        <dbReference type="ARBA" id="ARBA00022491"/>
    </source>
</evidence>
<comment type="function">
    <text evidence="12">Oxygenase that can act as both a histone lysine demethylase and a ribosomal histidine hydroxylase.</text>
</comment>
<dbReference type="PANTHER" id="PTHR13096">
    <property type="entry name" value="MINA53 MYC INDUCED NUCLEAR ANTIGEN"/>
    <property type="match status" value="1"/>
</dbReference>
<evidence type="ECO:0000256" key="7">
    <source>
        <dbReference type="ARBA" id="ARBA00023002"/>
    </source>
</evidence>
<feature type="region of interest" description="Disordered" evidence="13">
    <location>
        <begin position="349"/>
        <end position="370"/>
    </location>
</feature>
<evidence type="ECO:0000256" key="9">
    <source>
        <dbReference type="ARBA" id="ARBA00023015"/>
    </source>
</evidence>
<evidence type="ECO:0000256" key="4">
    <source>
        <dbReference type="ARBA" id="ARBA00022723"/>
    </source>
</evidence>
<feature type="compositionally biased region" description="Polar residues" evidence="13">
    <location>
        <begin position="353"/>
        <end position="370"/>
    </location>
</feature>
<feature type="region of interest" description="Disordered" evidence="13">
    <location>
        <begin position="1"/>
        <end position="85"/>
    </location>
</feature>
<evidence type="ECO:0000256" key="2">
    <source>
        <dbReference type="ARBA" id="ARBA00010309"/>
    </source>
</evidence>
<evidence type="ECO:0000256" key="11">
    <source>
        <dbReference type="ARBA" id="ARBA00023242"/>
    </source>
</evidence>
<dbReference type="EMBL" id="JABSTU010000006">
    <property type="protein sequence ID" value="KAH8027614.1"/>
    <property type="molecule type" value="Genomic_DNA"/>
</dbReference>
<keyword evidence="4 12" id="KW-0479">Metal-binding</keyword>
<keyword evidence="10 12" id="KW-0804">Transcription</keyword>
<dbReference type="PANTHER" id="PTHR13096:SF8">
    <property type="entry name" value="RIBOSOMAL OXYGENASE 1"/>
    <property type="match status" value="1"/>
</dbReference>
<keyword evidence="6 12" id="KW-0223">Dioxygenase</keyword>
<dbReference type="GO" id="GO:0005506">
    <property type="term" value="F:iron ion binding"/>
    <property type="evidence" value="ECO:0007669"/>
    <property type="project" value="UniProtKB-UniRule"/>
</dbReference>
<evidence type="ECO:0000256" key="10">
    <source>
        <dbReference type="ARBA" id="ARBA00023163"/>
    </source>
</evidence>
<dbReference type="AlphaFoldDB" id="A0A9J6E000"/>
<keyword evidence="15" id="KW-1185">Reference proteome</keyword>
<accession>A0A9J6E000</accession>
<comment type="caution">
    <text evidence="14">The sequence shown here is derived from an EMBL/GenBank/DDBJ whole genome shotgun (WGS) entry which is preliminary data.</text>
</comment>
<evidence type="ECO:0000313" key="14">
    <source>
        <dbReference type="EMBL" id="KAH8027614.1"/>
    </source>
</evidence>
<comment type="subcellular location">
    <subcellularLocation>
        <location evidence="1 12">Nucleus</location>
    </subcellularLocation>
</comment>
<dbReference type="Gene3D" id="2.60.120.650">
    <property type="entry name" value="Cupin"/>
    <property type="match status" value="1"/>
</dbReference>
<evidence type="ECO:0000313" key="15">
    <source>
        <dbReference type="Proteomes" id="UP000821866"/>
    </source>
</evidence>
<comment type="similarity">
    <text evidence="2">Belongs to the ROX family. NO66 subfamily.</text>
</comment>
<dbReference type="EC" id="1.14.11.27" evidence="12"/>
<gene>
    <name evidence="14" type="ORF">HPB51_007164</name>
</gene>
<organism evidence="14 15">
    <name type="scientific">Rhipicephalus microplus</name>
    <name type="common">Cattle tick</name>
    <name type="synonym">Boophilus microplus</name>
    <dbReference type="NCBI Taxonomy" id="6941"/>
    <lineage>
        <taxon>Eukaryota</taxon>
        <taxon>Metazoa</taxon>
        <taxon>Ecdysozoa</taxon>
        <taxon>Arthropoda</taxon>
        <taxon>Chelicerata</taxon>
        <taxon>Arachnida</taxon>
        <taxon>Acari</taxon>
        <taxon>Parasitiformes</taxon>
        <taxon>Ixodida</taxon>
        <taxon>Ixodoidea</taxon>
        <taxon>Ixodidae</taxon>
        <taxon>Rhipicephalinae</taxon>
        <taxon>Rhipicephalus</taxon>
        <taxon>Boophilus</taxon>
    </lineage>
</organism>
<protein>
    <recommendedName>
        <fullName evidence="12">Bifunctional lysine-specific demethylase and histidyl-hydroxylase</fullName>
        <ecNumber evidence="12">1.14.11.27</ecNumber>
    </recommendedName>
</protein>
<reference evidence="14" key="2">
    <citation type="submission" date="2021-09" db="EMBL/GenBank/DDBJ databases">
        <authorList>
            <person name="Jia N."/>
            <person name="Wang J."/>
            <person name="Shi W."/>
            <person name="Du L."/>
            <person name="Sun Y."/>
            <person name="Zhan W."/>
            <person name="Jiang J."/>
            <person name="Wang Q."/>
            <person name="Zhang B."/>
            <person name="Ji P."/>
            <person name="Sakyi L.B."/>
            <person name="Cui X."/>
            <person name="Yuan T."/>
            <person name="Jiang B."/>
            <person name="Yang W."/>
            <person name="Lam T.T.-Y."/>
            <person name="Chang Q."/>
            <person name="Ding S."/>
            <person name="Wang X."/>
            <person name="Zhu J."/>
            <person name="Ruan X."/>
            <person name="Zhao L."/>
            <person name="Wei J."/>
            <person name="Que T."/>
            <person name="Du C."/>
            <person name="Cheng J."/>
            <person name="Dai P."/>
            <person name="Han X."/>
            <person name="Huang E."/>
            <person name="Gao Y."/>
            <person name="Liu J."/>
            <person name="Shao H."/>
            <person name="Ye R."/>
            <person name="Li L."/>
            <person name="Wei W."/>
            <person name="Wang X."/>
            <person name="Wang C."/>
            <person name="Huo Q."/>
            <person name="Li W."/>
            <person name="Guo W."/>
            <person name="Chen H."/>
            <person name="Chen S."/>
            <person name="Zhou L."/>
            <person name="Zhou L."/>
            <person name="Ni X."/>
            <person name="Tian J."/>
            <person name="Zhou Y."/>
            <person name="Sheng Y."/>
            <person name="Liu T."/>
            <person name="Pan Y."/>
            <person name="Xia L."/>
            <person name="Li J."/>
            <person name="Zhao F."/>
            <person name="Cao W."/>
        </authorList>
    </citation>
    <scope>NUCLEOTIDE SEQUENCE</scope>
    <source>
        <strain evidence="14">Rmic-2018</strain>
        <tissue evidence="14">Larvae</tissue>
    </source>
</reference>
<proteinExistence type="inferred from homology"/>
<keyword evidence="11 12" id="KW-0539">Nucleus</keyword>
<keyword evidence="5" id="KW-0156">Chromatin regulator</keyword>
<dbReference type="Gene3D" id="1.10.10.1500">
    <property type="entry name" value="JmjC domain-containing ribosomal oxygenase (ROX), dimer domain"/>
    <property type="match status" value="1"/>
</dbReference>
<keyword evidence="8 12" id="KW-0408">Iron</keyword>
<sequence>MNRKAESAIAVYRKRKETKSNKRSAKSPNARPPGTPGKVADKRQRRKRRGSSTPQQNGKIRKQEQCAVYDGANGSTSSDDSEAAKSIASGGSELAAERCFDWLIQPIERDRFFRELWEKKPMLLRRHQPDFYQGLMSCDQLDRILRERSLFFTENIDLTTYEGGKRETHNPEGRAHAAVVWDAFQKGCSVRLLNPQTYSRAVWRLCSVLQEFFGSFAYTPEDTHSLHLTLSTYQRNTWGDLLEKMIPQAVKLAMEEDVEYRRSLPRGYLNYMGVVNSDVPSKAREAFLDKVRHLVEKLVNYCPVDAAVDQNAKAHLHEALPPLLSQEERRRSVHSGEHWHQGQVVNVQGAGSRCSTGDTRGETRSTSSWVTTKRRPWRRSCWLTQATSRSTTSHWTTLLTGSNWPASSTTRGCS</sequence>
<evidence type="ECO:0000256" key="12">
    <source>
        <dbReference type="RuleBase" id="RU366061"/>
    </source>
</evidence>
<evidence type="ECO:0000256" key="1">
    <source>
        <dbReference type="ARBA" id="ARBA00004123"/>
    </source>
</evidence>
<comment type="catalytic activity">
    <reaction evidence="12">
        <text>N(6),N(6)-dimethyl-L-lysyl(36)-[histone H3] + 2 2-oxoglutarate + 2 O2 = L-lysyl(36)-[histone H3] + 2 formaldehyde + 2 succinate + 2 CO2</text>
        <dbReference type="Rhea" id="RHEA:42032"/>
        <dbReference type="Rhea" id="RHEA-COMP:9785"/>
        <dbReference type="Rhea" id="RHEA-COMP:9787"/>
        <dbReference type="ChEBI" id="CHEBI:15379"/>
        <dbReference type="ChEBI" id="CHEBI:16526"/>
        <dbReference type="ChEBI" id="CHEBI:16810"/>
        <dbReference type="ChEBI" id="CHEBI:16842"/>
        <dbReference type="ChEBI" id="CHEBI:29969"/>
        <dbReference type="ChEBI" id="CHEBI:30031"/>
        <dbReference type="ChEBI" id="CHEBI:61976"/>
        <dbReference type="EC" id="1.14.11.27"/>
    </reaction>
</comment>
<dbReference type="Gene3D" id="3.90.930.40">
    <property type="match status" value="1"/>
</dbReference>
<dbReference type="VEuPathDB" id="VectorBase:LOC119167101"/>
<dbReference type="Proteomes" id="UP000821866">
    <property type="component" value="Chromosome 4"/>
</dbReference>
<name>A0A9J6E000_RHIMP</name>
<keyword evidence="7 12" id="KW-0560">Oxidoreductase</keyword>
<evidence type="ECO:0000256" key="5">
    <source>
        <dbReference type="ARBA" id="ARBA00022853"/>
    </source>
</evidence>
<dbReference type="GO" id="GO:0032453">
    <property type="term" value="F:histone H3K4 demethylase activity"/>
    <property type="evidence" value="ECO:0007669"/>
    <property type="project" value="TreeGrafter"/>
</dbReference>
<dbReference type="SUPFAM" id="SSF51197">
    <property type="entry name" value="Clavaminate synthase-like"/>
    <property type="match status" value="2"/>
</dbReference>